<evidence type="ECO:0000256" key="2">
    <source>
        <dbReference type="ARBA" id="ARBA00038334"/>
    </source>
</evidence>
<evidence type="ECO:0000313" key="4">
    <source>
        <dbReference type="EMBL" id="KAK9763629.1"/>
    </source>
</evidence>
<accession>A0ABR2WQ81</accession>
<organism evidence="4 5">
    <name type="scientific">Basidiobolus ranarum</name>
    <dbReference type="NCBI Taxonomy" id="34480"/>
    <lineage>
        <taxon>Eukaryota</taxon>
        <taxon>Fungi</taxon>
        <taxon>Fungi incertae sedis</taxon>
        <taxon>Zoopagomycota</taxon>
        <taxon>Entomophthoromycotina</taxon>
        <taxon>Basidiobolomycetes</taxon>
        <taxon>Basidiobolales</taxon>
        <taxon>Basidiobolaceae</taxon>
        <taxon>Basidiobolus</taxon>
    </lineage>
</organism>
<dbReference type="SUPFAM" id="SSF53474">
    <property type="entry name" value="alpha/beta-Hydrolases"/>
    <property type="match status" value="1"/>
</dbReference>
<feature type="domain" description="AB hydrolase-1" evidence="3">
    <location>
        <begin position="21"/>
        <end position="145"/>
    </location>
</feature>
<protein>
    <recommendedName>
        <fullName evidence="3">AB hydrolase-1 domain-containing protein</fullName>
    </recommendedName>
</protein>
<keyword evidence="1" id="KW-0378">Hydrolase</keyword>
<reference evidence="4 5" key="1">
    <citation type="submission" date="2023-04" db="EMBL/GenBank/DDBJ databases">
        <title>Genome of Basidiobolus ranarum AG-B5.</title>
        <authorList>
            <person name="Stajich J.E."/>
            <person name="Carter-House D."/>
            <person name="Gryganskyi A."/>
        </authorList>
    </citation>
    <scope>NUCLEOTIDE SEQUENCE [LARGE SCALE GENOMIC DNA]</scope>
    <source>
        <strain evidence="4 5">AG-B5</strain>
    </source>
</reference>
<dbReference type="InterPro" id="IPR000639">
    <property type="entry name" value="Epox_hydrolase-like"/>
</dbReference>
<gene>
    <name evidence="4" type="ORF">K7432_009511</name>
</gene>
<keyword evidence="5" id="KW-1185">Reference proteome</keyword>
<dbReference type="Pfam" id="PF00561">
    <property type="entry name" value="Abhydrolase_1"/>
    <property type="match status" value="1"/>
</dbReference>
<dbReference type="EMBL" id="JASJQH010000591">
    <property type="protein sequence ID" value="KAK9763629.1"/>
    <property type="molecule type" value="Genomic_DNA"/>
</dbReference>
<dbReference type="Gene3D" id="3.40.50.1820">
    <property type="entry name" value="alpha/beta hydrolase"/>
    <property type="match status" value="1"/>
</dbReference>
<sequence length="259" mass="29566">MNNGTRVKVHYVREGPRDGQTVVLIHGYPQSWYEWRHQIPQLVKAGYQVVAFDTRGQGESSIPDEGYDGLTVATDLHLVLQSLNITKNMHVVGHDIGVWIGFAYVKEFAKEVSSFTVSGSPIPNEVFGDFSAYPRPGIFKWWHTFDFLMHPDTRSGINEEDFDEYVRILSRKNAFRAGNDYYRNFWKTVDIYKYKGYYKTPLTIPVLAVVDTVVGALIASTTKDYASNLTLQTYHGGHYIWEEVPKDTTKGLISFLSHV</sequence>
<dbReference type="Proteomes" id="UP001479436">
    <property type="component" value="Unassembled WGS sequence"/>
</dbReference>
<proteinExistence type="inferred from homology"/>
<dbReference type="PANTHER" id="PTHR43329">
    <property type="entry name" value="EPOXIDE HYDROLASE"/>
    <property type="match status" value="1"/>
</dbReference>
<evidence type="ECO:0000256" key="1">
    <source>
        <dbReference type="ARBA" id="ARBA00022801"/>
    </source>
</evidence>
<comment type="caution">
    <text evidence="4">The sequence shown here is derived from an EMBL/GenBank/DDBJ whole genome shotgun (WGS) entry which is preliminary data.</text>
</comment>
<evidence type="ECO:0000313" key="5">
    <source>
        <dbReference type="Proteomes" id="UP001479436"/>
    </source>
</evidence>
<dbReference type="InterPro" id="IPR000073">
    <property type="entry name" value="AB_hydrolase_1"/>
</dbReference>
<evidence type="ECO:0000259" key="3">
    <source>
        <dbReference type="Pfam" id="PF00561"/>
    </source>
</evidence>
<name>A0ABR2WQ81_9FUNG</name>
<comment type="similarity">
    <text evidence="2">Belongs to the AB hydrolase superfamily. Epoxide hydrolase family.</text>
</comment>
<dbReference type="PRINTS" id="PR00412">
    <property type="entry name" value="EPOXHYDRLASE"/>
</dbReference>
<dbReference type="InterPro" id="IPR029058">
    <property type="entry name" value="AB_hydrolase_fold"/>
</dbReference>